<dbReference type="STRING" id="576131.SAMN05444486_1011298"/>
<protein>
    <recommendedName>
        <fullName evidence="4">Flagellar FliJ protein</fullName>
    </recommendedName>
</protein>
<gene>
    <name evidence="2" type="ORF">SAMN05444486_1011298</name>
</gene>
<keyword evidence="1" id="KW-0175">Coiled coil</keyword>
<feature type="coiled-coil region" evidence="1">
    <location>
        <begin position="76"/>
        <end position="103"/>
    </location>
</feature>
<accession>A0A1H3IXX4</accession>
<dbReference type="GeneID" id="78124064"/>
<dbReference type="EMBL" id="FNPR01000001">
    <property type="protein sequence ID" value="SDY31754.1"/>
    <property type="molecule type" value="Genomic_DNA"/>
</dbReference>
<proteinExistence type="predicted"/>
<dbReference type="Proteomes" id="UP000199026">
    <property type="component" value="Unassembled WGS sequence"/>
</dbReference>
<evidence type="ECO:0000256" key="1">
    <source>
        <dbReference type="SAM" id="Coils"/>
    </source>
</evidence>
<sequence length="139" mass="16113">MSRKTRLLELMMKRETLRLRQKADALCGLVGDQTRLSDLDEKLADLILENSKNHGSQTVSALRSQAFYGREMAEKREFAQNRLEFLGREIVTAQTQLAQSKQKEKMIEERASQERRLLAQDALDLADRLRPAQKIERKL</sequence>
<dbReference type="RefSeq" id="WP_089888763.1">
    <property type="nucleotide sequence ID" value="NZ_FNPR01000001.1"/>
</dbReference>
<keyword evidence="3" id="KW-1185">Reference proteome</keyword>
<reference evidence="2 3" key="1">
    <citation type="submission" date="2016-10" db="EMBL/GenBank/DDBJ databases">
        <authorList>
            <person name="de Groot N.N."/>
        </authorList>
    </citation>
    <scope>NUCLEOTIDE SEQUENCE [LARGE SCALE GENOMIC DNA]</scope>
    <source>
        <strain evidence="2 3">DSM 24677</strain>
    </source>
</reference>
<evidence type="ECO:0000313" key="2">
    <source>
        <dbReference type="EMBL" id="SDY31754.1"/>
    </source>
</evidence>
<dbReference type="AlphaFoldDB" id="A0A1H3IXX4"/>
<evidence type="ECO:0008006" key="4">
    <source>
        <dbReference type="Google" id="ProtNLM"/>
    </source>
</evidence>
<evidence type="ECO:0000313" key="3">
    <source>
        <dbReference type="Proteomes" id="UP000199026"/>
    </source>
</evidence>
<dbReference type="OrthoDB" id="9963414at2"/>
<name>A0A1H3IXX4_9RHOB</name>
<organism evidence="2 3">
    <name type="scientific">Lentibacter algarum</name>
    <dbReference type="NCBI Taxonomy" id="576131"/>
    <lineage>
        <taxon>Bacteria</taxon>
        <taxon>Pseudomonadati</taxon>
        <taxon>Pseudomonadota</taxon>
        <taxon>Alphaproteobacteria</taxon>
        <taxon>Rhodobacterales</taxon>
        <taxon>Roseobacteraceae</taxon>
        <taxon>Lentibacter</taxon>
    </lineage>
</organism>